<evidence type="ECO:0000256" key="5">
    <source>
        <dbReference type="ARBA" id="ARBA00023157"/>
    </source>
</evidence>
<evidence type="ECO:0000256" key="3">
    <source>
        <dbReference type="ARBA" id="ARBA00016949"/>
    </source>
</evidence>
<feature type="compositionally biased region" description="Basic and acidic residues" evidence="7">
    <location>
        <begin position="111"/>
        <end position="123"/>
    </location>
</feature>
<keyword evidence="6" id="KW-0676">Redox-active center</keyword>
<dbReference type="Pfam" id="PF13905">
    <property type="entry name" value="Thioredoxin_8"/>
    <property type="match status" value="1"/>
</dbReference>
<dbReference type="Gene3D" id="3.40.30.10">
    <property type="entry name" value="Glutaredoxin"/>
    <property type="match status" value="2"/>
</dbReference>
<organism evidence="10 11">
    <name type="scientific">Crenichthys baileyi</name>
    <name type="common">White River springfish</name>
    <dbReference type="NCBI Taxonomy" id="28760"/>
    <lineage>
        <taxon>Eukaryota</taxon>
        <taxon>Metazoa</taxon>
        <taxon>Chordata</taxon>
        <taxon>Craniata</taxon>
        <taxon>Vertebrata</taxon>
        <taxon>Euteleostomi</taxon>
        <taxon>Actinopterygii</taxon>
        <taxon>Neopterygii</taxon>
        <taxon>Teleostei</taxon>
        <taxon>Neoteleostei</taxon>
        <taxon>Acanthomorphata</taxon>
        <taxon>Ovalentaria</taxon>
        <taxon>Atherinomorphae</taxon>
        <taxon>Cyprinodontiformes</taxon>
        <taxon>Goodeidae</taxon>
        <taxon>Crenichthys</taxon>
    </lineage>
</organism>
<dbReference type="SUPFAM" id="SSF52833">
    <property type="entry name" value="Thioredoxin-like"/>
    <property type="match status" value="2"/>
</dbReference>
<evidence type="ECO:0000259" key="8">
    <source>
        <dbReference type="Pfam" id="PF06110"/>
    </source>
</evidence>
<feature type="region of interest" description="Disordered" evidence="7">
    <location>
        <begin position="111"/>
        <end position="152"/>
    </location>
</feature>
<keyword evidence="5" id="KW-1015">Disulfide bond</keyword>
<dbReference type="PANTHER" id="PTHR12452">
    <property type="entry name" value="42-9-9 PROTEIN-RELATED"/>
    <property type="match status" value="1"/>
</dbReference>
<dbReference type="AlphaFoldDB" id="A0AAV9RG57"/>
<evidence type="ECO:0000256" key="4">
    <source>
        <dbReference type="ARBA" id="ARBA00022490"/>
    </source>
</evidence>
<dbReference type="InterPro" id="IPR036249">
    <property type="entry name" value="Thioredoxin-like_sf"/>
</dbReference>
<evidence type="ECO:0000256" key="6">
    <source>
        <dbReference type="ARBA" id="ARBA00023284"/>
    </source>
</evidence>
<evidence type="ECO:0000256" key="7">
    <source>
        <dbReference type="SAM" id="MobiDB-lite"/>
    </source>
</evidence>
<dbReference type="CDD" id="cd02952">
    <property type="entry name" value="TRP14_like"/>
    <property type="match status" value="1"/>
</dbReference>
<comment type="subcellular location">
    <subcellularLocation>
        <location evidence="1">Cytoplasm</location>
    </subcellularLocation>
</comment>
<evidence type="ECO:0000313" key="10">
    <source>
        <dbReference type="EMBL" id="KAK5607951.1"/>
    </source>
</evidence>
<dbReference type="Pfam" id="PF06110">
    <property type="entry name" value="TXD17-like_Trx"/>
    <property type="match status" value="1"/>
</dbReference>
<evidence type="ECO:0000256" key="2">
    <source>
        <dbReference type="ARBA" id="ARBA00008987"/>
    </source>
</evidence>
<reference evidence="10 11" key="1">
    <citation type="submission" date="2021-06" db="EMBL/GenBank/DDBJ databases">
        <authorList>
            <person name="Palmer J.M."/>
        </authorList>
    </citation>
    <scope>NUCLEOTIDE SEQUENCE [LARGE SCALE GENOMIC DNA]</scope>
    <source>
        <strain evidence="10 11">MEX-2019</strain>
        <tissue evidence="10">Muscle</tissue>
    </source>
</reference>
<evidence type="ECO:0000256" key="1">
    <source>
        <dbReference type="ARBA" id="ARBA00004496"/>
    </source>
</evidence>
<dbReference type="EMBL" id="JAHHUM010001894">
    <property type="protein sequence ID" value="KAK5607951.1"/>
    <property type="molecule type" value="Genomic_DNA"/>
</dbReference>
<feature type="region of interest" description="Disordered" evidence="7">
    <location>
        <begin position="289"/>
        <end position="310"/>
    </location>
</feature>
<dbReference type="GO" id="GO:0047134">
    <property type="term" value="F:protein-disulfide reductase [NAD(P)H] activity"/>
    <property type="evidence" value="ECO:0007669"/>
    <property type="project" value="InterPro"/>
</dbReference>
<protein>
    <recommendedName>
        <fullName evidence="3">Thioredoxin domain-containing protein 17</fullName>
    </recommendedName>
</protein>
<keyword evidence="4" id="KW-0963">Cytoplasm</keyword>
<evidence type="ECO:0000313" key="11">
    <source>
        <dbReference type="Proteomes" id="UP001311232"/>
    </source>
</evidence>
<name>A0AAV9RG57_9TELE</name>
<dbReference type="InterPro" id="IPR010357">
    <property type="entry name" value="TXNDC17_dom"/>
</dbReference>
<comment type="caution">
    <text evidence="10">The sequence shown here is derived from an EMBL/GenBank/DDBJ whole genome shotgun (WGS) entry which is preliminary data.</text>
</comment>
<dbReference type="PANTHER" id="PTHR12452:SF0">
    <property type="entry name" value="THIOREDOXIN DOMAIN-CONTAINING PROTEIN 17"/>
    <property type="match status" value="1"/>
</dbReference>
<dbReference type="InterPro" id="IPR045108">
    <property type="entry name" value="TXNDC17-like"/>
</dbReference>
<dbReference type="FunFam" id="3.40.30.10:FF:000124">
    <property type="entry name" value="Thioredoxin domain-containing 17"/>
    <property type="match status" value="1"/>
</dbReference>
<accession>A0AAV9RG57</accession>
<sequence>MARYEEVNVHGYDEFCKAVSERKGKDIFAYFSGDKDAEGRSWCPDCLKAEPVVRGELTHLPEGSVFIYCQVGDRPYWKDPNNDFKKTLKLTGVPTLLRYGTPQKLVEEECFKPQLRSERRDEQSSGEAHTATPISGARSSPQNPQLGGGGGSAGCRPNEAVICAAASAEGVTVVPVCVGACSRTVCDAMSEFLVSLLGERLVNSEKAEVDVQSLGARLSLVGLFFGCSMNAPCKQFNGSLCEFYSRFKKASEHKDKLEIVFVSSDQDQKHWQDFLQEMPWPALPFKDRHKKVREASGDEGSAQPDQPGCK</sequence>
<proteinExistence type="inferred from homology"/>
<dbReference type="GO" id="GO:0005829">
    <property type="term" value="C:cytosol"/>
    <property type="evidence" value="ECO:0007669"/>
    <property type="project" value="TreeGrafter"/>
</dbReference>
<comment type="similarity">
    <text evidence="2">Belongs to the thioredoxin family.</text>
</comment>
<evidence type="ECO:0000259" key="9">
    <source>
        <dbReference type="Pfam" id="PF13905"/>
    </source>
</evidence>
<feature type="domain" description="Thioredoxin-like fold" evidence="9">
    <location>
        <begin position="220"/>
        <end position="290"/>
    </location>
</feature>
<dbReference type="InterPro" id="IPR012336">
    <property type="entry name" value="Thioredoxin-like_fold"/>
</dbReference>
<keyword evidence="11" id="KW-1185">Reference proteome</keyword>
<gene>
    <name evidence="10" type="ORF">CRENBAI_007888</name>
</gene>
<dbReference type="Proteomes" id="UP001311232">
    <property type="component" value="Unassembled WGS sequence"/>
</dbReference>
<feature type="domain" description="Thioredoxin" evidence="8">
    <location>
        <begin position="9"/>
        <end position="115"/>
    </location>
</feature>